<sequence length="124" mass="14650">MVETKVVGYRRGNSMVTLDLTLNAFFKYLIRVWPPHLNKVAPVLFKLLKYIEDVLKTRGLRKSLNFLDRLHTSVLRKARLALERSKVPSEEDAYFQEEYEGDQELRRYGMWSPEAKSLNLPSYR</sequence>
<dbReference type="Proteomes" id="UP000215335">
    <property type="component" value="Unassembled WGS sequence"/>
</dbReference>
<protein>
    <submittedName>
        <fullName evidence="1">Uncharacterized protein</fullName>
    </submittedName>
</protein>
<comment type="caution">
    <text evidence="1">The sequence shown here is derived from an EMBL/GenBank/DDBJ whole genome shotgun (WGS) entry which is preliminary data.</text>
</comment>
<evidence type="ECO:0000313" key="2">
    <source>
        <dbReference type="Proteomes" id="UP000215335"/>
    </source>
</evidence>
<accession>A0A232F407</accession>
<proteinExistence type="predicted"/>
<gene>
    <name evidence="1" type="ORF">TSAR_011184</name>
</gene>
<keyword evidence="2" id="KW-1185">Reference proteome</keyword>
<reference evidence="1 2" key="1">
    <citation type="journal article" date="2017" name="Curr. Biol.">
        <title>The Evolution of Venom by Co-option of Single-Copy Genes.</title>
        <authorList>
            <person name="Martinson E.O."/>
            <person name="Mrinalini"/>
            <person name="Kelkar Y.D."/>
            <person name="Chang C.H."/>
            <person name="Werren J.H."/>
        </authorList>
    </citation>
    <scope>NUCLEOTIDE SEQUENCE [LARGE SCALE GENOMIC DNA]</scope>
    <source>
        <strain evidence="1 2">Alberta</strain>
        <tissue evidence="1">Whole body</tissue>
    </source>
</reference>
<evidence type="ECO:0000313" key="1">
    <source>
        <dbReference type="EMBL" id="OXU25183.1"/>
    </source>
</evidence>
<organism evidence="1 2">
    <name type="scientific">Trichomalopsis sarcophagae</name>
    <dbReference type="NCBI Taxonomy" id="543379"/>
    <lineage>
        <taxon>Eukaryota</taxon>
        <taxon>Metazoa</taxon>
        <taxon>Ecdysozoa</taxon>
        <taxon>Arthropoda</taxon>
        <taxon>Hexapoda</taxon>
        <taxon>Insecta</taxon>
        <taxon>Pterygota</taxon>
        <taxon>Neoptera</taxon>
        <taxon>Endopterygota</taxon>
        <taxon>Hymenoptera</taxon>
        <taxon>Apocrita</taxon>
        <taxon>Proctotrupomorpha</taxon>
        <taxon>Chalcidoidea</taxon>
        <taxon>Pteromalidae</taxon>
        <taxon>Pteromalinae</taxon>
        <taxon>Trichomalopsis</taxon>
    </lineage>
</organism>
<dbReference type="AlphaFoldDB" id="A0A232F407"/>
<dbReference type="EMBL" id="NNAY01001087">
    <property type="protein sequence ID" value="OXU25183.1"/>
    <property type="molecule type" value="Genomic_DNA"/>
</dbReference>
<name>A0A232F407_9HYME</name>
<dbReference type="STRING" id="543379.A0A232F407"/>